<dbReference type="GeneID" id="94835600"/>
<keyword evidence="3" id="KW-0808">Transferase</keyword>
<dbReference type="PANTHER" id="PTHR11740:SF0">
    <property type="entry name" value="CASEIN KINASE II SUBUNIT BETA"/>
    <property type="match status" value="1"/>
</dbReference>
<dbReference type="RefSeq" id="XP_068364064.1">
    <property type="nucleotide sequence ID" value="XM_068500896.1"/>
</dbReference>
<dbReference type="GO" id="GO:0005737">
    <property type="term" value="C:cytoplasm"/>
    <property type="evidence" value="ECO:0007669"/>
    <property type="project" value="TreeGrafter"/>
</dbReference>
<dbReference type="SMART" id="SM01085">
    <property type="entry name" value="CK_II_beta"/>
    <property type="match status" value="1"/>
</dbReference>
<comment type="caution">
    <text evidence="3">The sequence shown here is derived from an EMBL/GenBank/DDBJ whole genome shotgun (WGS) entry which is preliminary data.</text>
</comment>
<evidence type="ECO:0000256" key="1">
    <source>
        <dbReference type="ARBA" id="ARBA00006941"/>
    </source>
</evidence>
<accession>A0A1J4KJ11</accession>
<proteinExistence type="inferred from homology"/>
<keyword evidence="3" id="KW-0418">Kinase</keyword>
<dbReference type="Gene3D" id="2.20.25.20">
    <property type="match status" value="1"/>
</dbReference>
<gene>
    <name evidence="3" type="ORF">TRFO_19611</name>
</gene>
<dbReference type="FunFam" id="2.20.25.20:FF:000001">
    <property type="entry name" value="Casein kinase II subunit beta"/>
    <property type="match status" value="1"/>
</dbReference>
<dbReference type="InterPro" id="IPR035991">
    <property type="entry name" value="Casein_kinase_II_beta-like"/>
</dbReference>
<dbReference type="InterPro" id="IPR016149">
    <property type="entry name" value="Casein_kin_II_reg-sub_N"/>
</dbReference>
<name>A0A1J4KJ11_9EUKA</name>
<sequence>MPKYFTFELTDFDPDTLPKGCRPPSDWLVEIDEYYLQSAVSYYGLNSKVPNYSRAAAIIKGRAIDTSEMSERQIVSLFESCKLLYGLLHQRYIVTEDGIRRLYSKYKRKVYGVCPRTACQGRALIPMGLDIEHGQNTVKCYCPQCHDIYNTYSQLDGAFFGPDLPIMFHKVCEIPTKFRPHSNFFGKYLDENGKEVPEIKQRLHRWGETRASSLV</sequence>
<dbReference type="AlphaFoldDB" id="A0A1J4KJ11"/>
<evidence type="ECO:0000256" key="2">
    <source>
        <dbReference type="RuleBase" id="RU361268"/>
    </source>
</evidence>
<dbReference type="GO" id="GO:0005956">
    <property type="term" value="C:protein kinase CK2 complex"/>
    <property type="evidence" value="ECO:0007669"/>
    <property type="project" value="UniProtKB-UniRule"/>
</dbReference>
<dbReference type="OrthoDB" id="3971593at2759"/>
<dbReference type="EMBL" id="MLAK01000598">
    <property type="protein sequence ID" value="OHT10928.1"/>
    <property type="molecule type" value="Genomic_DNA"/>
</dbReference>
<dbReference type="PROSITE" id="PS01101">
    <property type="entry name" value="CK2_BETA"/>
    <property type="match status" value="1"/>
</dbReference>
<comment type="subunit">
    <text evidence="2">Tetramer of two alpha and two beta subunits.</text>
</comment>
<organism evidence="3 4">
    <name type="scientific">Tritrichomonas foetus</name>
    <dbReference type="NCBI Taxonomy" id="1144522"/>
    <lineage>
        <taxon>Eukaryota</taxon>
        <taxon>Metamonada</taxon>
        <taxon>Parabasalia</taxon>
        <taxon>Tritrichomonadida</taxon>
        <taxon>Tritrichomonadidae</taxon>
        <taxon>Tritrichomonas</taxon>
    </lineage>
</organism>
<dbReference type="SUPFAM" id="SSF57798">
    <property type="entry name" value="Casein kinase II beta subunit"/>
    <property type="match status" value="1"/>
</dbReference>
<dbReference type="Pfam" id="PF01214">
    <property type="entry name" value="CK_II_beta"/>
    <property type="match status" value="1"/>
</dbReference>
<dbReference type="GO" id="GO:0019887">
    <property type="term" value="F:protein kinase regulator activity"/>
    <property type="evidence" value="ECO:0007669"/>
    <property type="project" value="InterPro"/>
</dbReference>
<evidence type="ECO:0000313" key="3">
    <source>
        <dbReference type="EMBL" id="OHT10928.1"/>
    </source>
</evidence>
<dbReference type="Gene3D" id="1.10.1820.10">
    <property type="entry name" value="protein kinase ck2 holoenzyme, chain C, domain 1"/>
    <property type="match status" value="1"/>
</dbReference>
<dbReference type="Proteomes" id="UP000179807">
    <property type="component" value="Unassembled WGS sequence"/>
</dbReference>
<comment type="similarity">
    <text evidence="1 2">Belongs to the casein kinase 2 subunit beta family.</text>
</comment>
<dbReference type="PRINTS" id="PR00472">
    <property type="entry name" value="CASNKINASEII"/>
</dbReference>
<dbReference type="PANTHER" id="PTHR11740">
    <property type="entry name" value="CASEIN KINASE II SUBUNIT BETA"/>
    <property type="match status" value="1"/>
</dbReference>
<reference evidence="3" key="1">
    <citation type="submission" date="2016-10" db="EMBL/GenBank/DDBJ databases">
        <authorList>
            <person name="Benchimol M."/>
            <person name="Almeida L.G."/>
            <person name="Vasconcelos A.T."/>
            <person name="Perreira-Neves A."/>
            <person name="Rosa I.A."/>
            <person name="Tasca T."/>
            <person name="Bogo M.R."/>
            <person name="de Souza W."/>
        </authorList>
    </citation>
    <scope>NUCLEOTIDE SEQUENCE [LARGE SCALE GENOMIC DNA]</scope>
    <source>
        <strain evidence="3">K</strain>
    </source>
</reference>
<dbReference type="InterPro" id="IPR000704">
    <property type="entry name" value="Casein_kinase_II_reg-sub"/>
</dbReference>
<evidence type="ECO:0000313" key="4">
    <source>
        <dbReference type="Proteomes" id="UP000179807"/>
    </source>
</evidence>
<keyword evidence="4" id="KW-1185">Reference proteome</keyword>
<protein>
    <recommendedName>
        <fullName evidence="2">Casein kinase II subunit beta</fullName>
        <shortName evidence="2">CK II beta</shortName>
    </recommendedName>
</protein>
<dbReference type="VEuPathDB" id="TrichDB:TRFO_19611"/>
<dbReference type="GO" id="GO:0016301">
    <property type="term" value="F:kinase activity"/>
    <property type="evidence" value="ECO:0007669"/>
    <property type="project" value="UniProtKB-KW"/>
</dbReference>